<dbReference type="PANTHER" id="PTHR39342">
    <property type="entry name" value="UPF0283 MEMBRANE PROTEIN YCJF"/>
    <property type="match status" value="1"/>
</dbReference>
<feature type="transmembrane region" description="Helical" evidence="9">
    <location>
        <begin position="89"/>
        <end position="110"/>
    </location>
</feature>
<keyword evidence="6 9" id="KW-1133">Transmembrane helix</keyword>
<evidence type="ECO:0000256" key="8">
    <source>
        <dbReference type="SAM" id="MobiDB-lite"/>
    </source>
</evidence>
<dbReference type="GO" id="GO:0005886">
    <property type="term" value="C:plasma membrane"/>
    <property type="evidence" value="ECO:0007669"/>
    <property type="project" value="UniProtKB-SubCell"/>
</dbReference>
<evidence type="ECO:0000313" key="10">
    <source>
        <dbReference type="EMBL" id="GGL83177.1"/>
    </source>
</evidence>
<sequence length="337" mass="35554">MADEERRRGPVLIDLDGSTEAPGPGEAPPVPDPAPRPEGRAMQTVAVLAARKPSRLARWFWSLAGALLATFISIAAWQAVVGLIAAYPLLGYAVTLLIAVFLLVCLAIVVKEIAAFSRLSRMDQLHSEAEAVLVAADLKRARALAGRLGALYAGRDELKWGLERFREREGEQFDAAAVLGLAETELLAPLDAAALREVEAAARQVATVTAVVPLALADVATALTSNLRMIRRIAEIYGGRSGTLGSWRLTRAVMTHLVATGAVAVGDDTIGSVLGGTLLARLSRRFGEGVVNGALTARVGVAAMEVCRPLPFTAKRRPSVAGIIQRALTGLFGRSDG</sequence>
<proteinExistence type="inferred from homology"/>
<dbReference type="InterPro" id="IPR006507">
    <property type="entry name" value="UPF0283"/>
</dbReference>
<evidence type="ECO:0000256" key="5">
    <source>
        <dbReference type="ARBA" id="ARBA00022692"/>
    </source>
</evidence>
<protein>
    <submittedName>
        <fullName evidence="10">TIGR01620 family protein</fullName>
    </submittedName>
</protein>
<evidence type="ECO:0000256" key="4">
    <source>
        <dbReference type="ARBA" id="ARBA00022519"/>
    </source>
</evidence>
<accession>A0A917SI82</accession>
<dbReference type="InterPro" id="IPR021147">
    <property type="entry name" value="DUF697"/>
</dbReference>
<evidence type="ECO:0000256" key="2">
    <source>
        <dbReference type="ARBA" id="ARBA00008255"/>
    </source>
</evidence>
<evidence type="ECO:0000313" key="11">
    <source>
        <dbReference type="Proteomes" id="UP000649829"/>
    </source>
</evidence>
<evidence type="ECO:0000256" key="3">
    <source>
        <dbReference type="ARBA" id="ARBA00022475"/>
    </source>
</evidence>
<keyword evidence="5 9" id="KW-0812">Transmembrane</keyword>
<reference evidence="10" key="1">
    <citation type="journal article" date="2014" name="Int. J. Syst. Evol. Microbiol.">
        <title>Complete genome sequence of Corynebacterium casei LMG S-19264T (=DSM 44701T), isolated from a smear-ripened cheese.</title>
        <authorList>
            <consortium name="US DOE Joint Genome Institute (JGI-PGF)"/>
            <person name="Walter F."/>
            <person name="Albersmeier A."/>
            <person name="Kalinowski J."/>
            <person name="Ruckert C."/>
        </authorList>
    </citation>
    <scope>NUCLEOTIDE SEQUENCE</scope>
    <source>
        <strain evidence="10">CGMCC 1.6293</strain>
    </source>
</reference>
<dbReference type="Proteomes" id="UP000649829">
    <property type="component" value="Unassembled WGS sequence"/>
</dbReference>
<keyword evidence="7 9" id="KW-0472">Membrane</keyword>
<comment type="subcellular location">
    <subcellularLocation>
        <location evidence="1">Cell inner membrane</location>
        <topology evidence="1">Multi-pass membrane protein</topology>
    </subcellularLocation>
</comment>
<feature type="transmembrane region" description="Helical" evidence="9">
    <location>
        <begin position="59"/>
        <end position="77"/>
    </location>
</feature>
<dbReference type="EMBL" id="BMLF01000001">
    <property type="protein sequence ID" value="GGL83177.1"/>
    <property type="molecule type" value="Genomic_DNA"/>
</dbReference>
<name>A0A917SI82_9RHOB</name>
<dbReference type="PANTHER" id="PTHR39342:SF1">
    <property type="entry name" value="UPF0283 MEMBRANE PROTEIN YCJF"/>
    <property type="match status" value="1"/>
</dbReference>
<evidence type="ECO:0000256" key="1">
    <source>
        <dbReference type="ARBA" id="ARBA00004429"/>
    </source>
</evidence>
<evidence type="ECO:0000256" key="9">
    <source>
        <dbReference type="SAM" id="Phobius"/>
    </source>
</evidence>
<keyword evidence="11" id="KW-1185">Reference proteome</keyword>
<evidence type="ECO:0000256" key="6">
    <source>
        <dbReference type="ARBA" id="ARBA00022989"/>
    </source>
</evidence>
<gene>
    <name evidence="10" type="ORF">GCM10011534_01560</name>
</gene>
<comment type="similarity">
    <text evidence="2">Belongs to the UPF0283 family.</text>
</comment>
<dbReference type="Pfam" id="PF05128">
    <property type="entry name" value="DUF697"/>
    <property type="match status" value="1"/>
</dbReference>
<keyword evidence="4" id="KW-0997">Cell inner membrane</keyword>
<dbReference type="AlphaFoldDB" id="A0A917SI82"/>
<keyword evidence="3" id="KW-1003">Cell membrane</keyword>
<evidence type="ECO:0000256" key="7">
    <source>
        <dbReference type="ARBA" id="ARBA00023136"/>
    </source>
</evidence>
<feature type="compositionally biased region" description="Pro residues" evidence="8">
    <location>
        <begin position="25"/>
        <end position="36"/>
    </location>
</feature>
<feature type="region of interest" description="Disordered" evidence="8">
    <location>
        <begin position="1"/>
        <end position="37"/>
    </location>
</feature>
<comment type="caution">
    <text evidence="10">The sequence shown here is derived from an EMBL/GenBank/DDBJ whole genome shotgun (WGS) entry which is preliminary data.</text>
</comment>
<dbReference type="NCBIfam" id="TIGR01620">
    <property type="entry name" value="hyp_HI0043"/>
    <property type="match status" value="1"/>
</dbReference>
<dbReference type="RefSeq" id="WP_028285131.1">
    <property type="nucleotide sequence ID" value="NZ_BMLF01000001.1"/>
</dbReference>
<organism evidence="10 11">
    <name type="scientific">Pseudooceanicola nanhaiensis</name>
    <dbReference type="NCBI Taxonomy" id="375761"/>
    <lineage>
        <taxon>Bacteria</taxon>
        <taxon>Pseudomonadati</taxon>
        <taxon>Pseudomonadota</taxon>
        <taxon>Alphaproteobacteria</taxon>
        <taxon>Rhodobacterales</taxon>
        <taxon>Paracoccaceae</taxon>
        <taxon>Pseudooceanicola</taxon>
    </lineage>
</organism>
<reference evidence="10" key="2">
    <citation type="submission" date="2020-09" db="EMBL/GenBank/DDBJ databases">
        <authorList>
            <person name="Sun Q."/>
            <person name="Zhou Y."/>
        </authorList>
    </citation>
    <scope>NUCLEOTIDE SEQUENCE</scope>
    <source>
        <strain evidence="10">CGMCC 1.6293</strain>
    </source>
</reference>